<reference evidence="1" key="1">
    <citation type="submission" date="2020-04" db="EMBL/GenBank/DDBJ databases">
        <authorList>
            <person name="Chiriac C."/>
            <person name="Salcher M."/>
            <person name="Ghai R."/>
            <person name="Kavagutti S V."/>
        </authorList>
    </citation>
    <scope>NUCLEOTIDE SEQUENCE</scope>
</reference>
<sequence>MEKMTIENGNYELWFESKLETNEVVVYLYDVFNQTRTKLISWFSAGGKIPGGEWSNDHMSNKNLFFELAKQYRTGIVGRMNKCKAYLATNGEGDQSFATTWRCFKRRVNIKIHKILK</sequence>
<evidence type="ECO:0000313" key="1">
    <source>
        <dbReference type="EMBL" id="CAB4143215.1"/>
    </source>
</evidence>
<accession>A0A6J5M875</accession>
<organism evidence="1">
    <name type="scientific">uncultured Caudovirales phage</name>
    <dbReference type="NCBI Taxonomy" id="2100421"/>
    <lineage>
        <taxon>Viruses</taxon>
        <taxon>Duplodnaviria</taxon>
        <taxon>Heunggongvirae</taxon>
        <taxon>Uroviricota</taxon>
        <taxon>Caudoviricetes</taxon>
        <taxon>Peduoviridae</taxon>
        <taxon>Maltschvirus</taxon>
        <taxon>Maltschvirus maltsch</taxon>
    </lineage>
</organism>
<gene>
    <name evidence="1" type="ORF">UFOVP450_88</name>
</gene>
<name>A0A6J5M875_9CAUD</name>
<proteinExistence type="predicted"/>
<protein>
    <submittedName>
        <fullName evidence="1">Uncharacterized protein</fullName>
    </submittedName>
</protein>
<dbReference type="EMBL" id="LR796421">
    <property type="protein sequence ID" value="CAB4143215.1"/>
    <property type="molecule type" value="Genomic_DNA"/>
</dbReference>